<dbReference type="PANTHER" id="PTHR43191">
    <property type="entry name" value="RRNA METHYLTRANSFERASE 3"/>
    <property type="match status" value="1"/>
</dbReference>
<keyword evidence="2 5" id="KW-0489">Methyltransferase</keyword>
<name>A0A3A3Z0K8_9ACTN</name>
<accession>A0A3A3Z0K8</accession>
<proteinExistence type="inferred from homology"/>
<sequence>MRVVEVDSPDDPRLADYVGLTDVALRRRLEPEHGLFLAEGEKVVRRAVAAGYAVRSVLLGRKWLPGLTDLLEATGATAYVADDALLERLTGFAVHRGALASVQRKPLPRVEDLLRTARRVAVCEDVVSTTNLGAVFRGAAALGMDAVLLTPRCADPLYRRAVKVGMGAVFSVPHARFEAWPDGIDLLRDAGLPVLALTPAEGSVALDAVPPHVRERCALLLGTEGEGLSAEAIARADLAVRIPMAPGVDSLNVAAAAAVAFYALGERGGRA</sequence>
<dbReference type="SUPFAM" id="SSF75217">
    <property type="entry name" value="alpha/beta knot"/>
    <property type="match status" value="1"/>
</dbReference>
<dbReference type="InterPro" id="IPR029026">
    <property type="entry name" value="tRNA_m1G_MTases_N"/>
</dbReference>
<evidence type="ECO:0000313" key="6">
    <source>
        <dbReference type="Proteomes" id="UP000265614"/>
    </source>
</evidence>
<organism evidence="5 6">
    <name type="scientific">Vallicoccus soli</name>
    <dbReference type="NCBI Taxonomy" id="2339232"/>
    <lineage>
        <taxon>Bacteria</taxon>
        <taxon>Bacillati</taxon>
        <taxon>Actinomycetota</taxon>
        <taxon>Actinomycetes</taxon>
        <taxon>Motilibacterales</taxon>
        <taxon>Vallicoccaceae</taxon>
        <taxon>Vallicoccus</taxon>
    </lineage>
</organism>
<evidence type="ECO:0000256" key="1">
    <source>
        <dbReference type="ARBA" id="ARBA00007228"/>
    </source>
</evidence>
<dbReference type="InterPro" id="IPR029028">
    <property type="entry name" value="Alpha/beta_knot_MTases"/>
</dbReference>
<dbReference type="InterPro" id="IPR001537">
    <property type="entry name" value="SpoU_MeTrfase"/>
</dbReference>
<dbReference type="Pfam" id="PF00588">
    <property type="entry name" value="SpoU_methylase"/>
    <property type="match status" value="1"/>
</dbReference>
<dbReference type="PANTHER" id="PTHR43191:SF12">
    <property type="entry name" value="RRNA METHYLASE"/>
    <property type="match status" value="1"/>
</dbReference>
<evidence type="ECO:0000256" key="2">
    <source>
        <dbReference type="ARBA" id="ARBA00022603"/>
    </source>
</evidence>
<dbReference type="SMART" id="SM00967">
    <property type="entry name" value="SpoU_sub_bind"/>
    <property type="match status" value="1"/>
</dbReference>
<dbReference type="OrthoDB" id="3190829at2"/>
<comment type="caution">
    <text evidence="5">The sequence shown here is derived from an EMBL/GenBank/DDBJ whole genome shotgun (WGS) entry which is preliminary data.</text>
</comment>
<dbReference type="EMBL" id="QZEZ01000008">
    <property type="protein sequence ID" value="RJK93882.1"/>
    <property type="molecule type" value="Genomic_DNA"/>
</dbReference>
<dbReference type="GO" id="GO:0032259">
    <property type="term" value="P:methylation"/>
    <property type="evidence" value="ECO:0007669"/>
    <property type="project" value="UniProtKB-KW"/>
</dbReference>
<evidence type="ECO:0000256" key="3">
    <source>
        <dbReference type="ARBA" id="ARBA00022679"/>
    </source>
</evidence>
<dbReference type="AlphaFoldDB" id="A0A3A3Z0K8"/>
<feature type="domain" description="RNA 2-O ribose methyltransferase substrate binding" evidence="4">
    <location>
        <begin position="37"/>
        <end position="108"/>
    </location>
</feature>
<dbReference type="SUPFAM" id="SSF55315">
    <property type="entry name" value="L30e-like"/>
    <property type="match status" value="1"/>
</dbReference>
<keyword evidence="6" id="KW-1185">Reference proteome</keyword>
<gene>
    <name evidence="5" type="ORF">D5H78_15845</name>
</gene>
<dbReference type="Gene3D" id="3.40.1280.10">
    <property type="match status" value="1"/>
</dbReference>
<protein>
    <submittedName>
        <fullName evidence="5">RNA methyltransferase</fullName>
    </submittedName>
</protein>
<dbReference type="GO" id="GO:0003723">
    <property type="term" value="F:RNA binding"/>
    <property type="evidence" value="ECO:0007669"/>
    <property type="project" value="InterPro"/>
</dbReference>
<dbReference type="InterPro" id="IPR029064">
    <property type="entry name" value="Ribosomal_eL30-like_sf"/>
</dbReference>
<dbReference type="InterPro" id="IPR013123">
    <property type="entry name" value="SpoU_subst-bd"/>
</dbReference>
<dbReference type="GO" id="GO:0008173">
    <property type="term" value="F:RNA methyltransferase activity"/>
    <property type="evidence" value="ECO:0007669"/>
    <property type="project" value="InterPro"/>
</dbReference>
<comment type="similarity">
    <text evidence="1">Belongs to the class IV-like SAM-binding methyltransferase superfamily. RNA methyltransferase TrmH family.</text>
</comment>
<dbReference type="Proteomes" id="UP000265614">
    <property type="component" value="Unassembled WGS sequence"/>
</dbReference>
<keyword evidence="3 5" id="KW-0808">Transferase</keyword>
<evidence type="ECO:0000313" key="5">
    <source>
        <dbReference type="EMBL" id="RJK93882.1"/>
    </source>
</evidence>
<evidence type="ECO:0000259" key="4">
    <source>
        <dbReference type="SMART" id="SM00967"/>
    </source>
</evidence>
<dbReference type="GO" id="GO:0006396">
    <property type="term" value="P:RNA processing"/>
    <property type="evidence" value="ECO:0007669"/>
    <property type="project" value="InterPro"/>
</dbReference>
<dbReference type="InterPro" id="IPR051259">
    <property type="entry name" value="rRNA_Methyltransferase"/>
</dbReference>
<dbReference type="CDD" id="cd18095">
    <property type="entry name" value="SpoU-like_rRNA-MTase"/>
    <property type="match status" value="1"/>
</dbReference>
<reference evidence="5 6" key="1">
    <citation type="submission" date="2018-09" db="EMBL/GenBank/DDBJ databases">
        <title>YIM 75000 draft genome.</title>
        <authorList>
            <person name="Tang S."/>
            <person name="Feng Y."/>
        </authorList>
    </citation>
    <scope>NUCLEOTIDE SEQUENCE [LARGE SCALE GENOMIC DNA]</scope>
    <source>
        <strain evidence="5 6">YIM 75000</strain>
    </source>
</reference>
<dbReference type="Gene3D" id="3.30.1330.30">
    <property type="match status" value="1"/>
</dbReference>
<dbReference type="GO" id="GO:0005737">
    <property type="term" value="C:cytoplasm"/>
    <property type="evidence" value="ECO:0007669"/>
    <property type="project" value="UniProtKB-ARBA"/>
</dbReference>